<accession>A0A1I9YM36</accession>
<dbReference type="RefSeq" id="WP_034477033.1">
    <property type="nucleotide sequence ID" value="NZ_CP017562.2"/>
</dbReference>
<dbReference type="STRING" id="754502.BJG93_17805"/>
<evidence type="ECO:0000256" key="2">
    <source>
        <dbReference type="ARBA" id="ARBA00022649"/>
    </source>
</evidence>
<dbReference type="InterPro" id="IPR010985">
    <property type="entry name" value="Ribbon_hlx_hlx"/>
</dbReference>
<dbReference type="Gene3D" id="6.10.10.120">
    <property type="entry name" value="Antitoxin ParD1-like"/>
    <property type="match status" value="1"/>
</dbReference>
<dbReference type="Proteomes" id="UP000179860">
    <property type="component" value="Chromosome 2"/>
</dbReference>
<dbReference type="NCBIfam" id="TIGR02606">
    <property type="entry name" value="antidote_CC2985"/>
    <property type="match status" value="1"/>
</dbReference>
<evidence type="ECO:0000313" key="5">
    <source>
        <dbReference type="Proteomes" id="UP000179860"/>
    </source>
</evidence>
<feature type="region of interest" description="Disordered" evidence="3">
    <location>
        <begin position="45"/>
        <end position="80"/>
    </location>
</feature>
<feature type="compositionally biased region" description="Polar residues" evidence="3">
    <location>
        <begin position="45"/>
        <end position="65"/>
    </location>
</feature>
<dbReference type="CDD" id="cd22231">
    <property type="entry name" value="RHH_NikR_HicB-like"/>
    <property type="match status" value="1"/>
</dbReference>
<reference evidence="4" key="2">
    <citation type="submission" date="2021-06" db="EMBL/GenBank/DDBJ databases">
        <authorList>
            <person name="Rogers T.H."/>
            <person name="Ramsay J.P."/>
            <person name="Wang P."/>
            <person name="Terpolilli J."/>
        </authorList>
    </citation>
    <scope>NUCLEOTIDE SEQUENCE</scope>
    <source>
        <strain evidence="4">WSM5005</strain>
    </source>
</reference>
<reference evidence="4" key="1">
    <citation type="submission" date="2016-09" db="EMBL/GenBank/DDBJ databases">
        <title>The Complete Genome of Burkholderia sprentiae wsm5005.</title>
        <authorList>
            <person name="De Meyer S."/>
            <person name="Wang P."/>
            <person name="Terpolilli J."/>
        </authorList>
    </citation>
    <scope>NUCLEOTIDE SEQUENCE [LARGE SCALE GENOMIC DNA]</scope>
    <source>
        <strain evidence="4">WSM5005</strain>
    </source>
</reference>
<dbReference type="PANTHER" id="PTHR36582">
    <property type="entry name" value="ANTITOXIN PARD"/>
    <property type="match status" value="1"/>
</dbReference>
<dbReference type="OrthoDB" id="9815501at2"/>
<dbReference type="InterPro" id="IPR038296">
    <property type="entry name" value="ParD_sf"/>
</dbReference>
<dbReference type="KEGG" id="pspw:BJG93_17805"/>
<proteinExistence type="inferred from homology"/>
<dbReference type="GO" id="GO:0006355">
    <property type="term" value="P:regulation of DNA-templated transcription"/>
    <property type="evidence" value="ECO:0007669"/>
    <property type="project" value="InterPro"/>
</dbReference>
<protein>
    <submittedName>
        <fullName evidence="4">Type II toxin-antitoxin system ParD family antitoxin</fullName>
    </submittedName>
</protein>
<gene>
    <name evidence="4" type="ORF">BJG93_17805</name>
</gene>
<dbReference type="Pfam" id="PF03693">
    <property type="entry name" value="ParD_antitoxin"/>
    <property type="match status" value="1"/>
</dbReference>
<organism evidence="4 5">
    <name type="scientific">Paraburkholderia sprentiae WSM5005</name>
    <dbReference type="NCBI Taxonomy" id="754502"/>
    <lineage>
        <taxon>Bacteria</taxon>
        <taxon>Pseudomonadati</taxon>
        <taxon>Pseudomonadota</taxon>
        <taxon>Betaproteobacteria</taxon>
        <taxon>Burkholderiales</taxon>
        <taxon>Burkholderiaceae</taxon>
        <taxon>Paraburkholderia</taxon>
    </lineage>
</organism>
<sequence>MSSKYAVSVSLTEHLCEFVAEQVASGRYRTASEVVRQALRLLETQFSDPQPSNGDVAKSTDTGSGPVTPHGAAQLRRSGS</sequence>
<dbReference type="AlphaFoldDB" id="A0A1I9YM36"/>
<name>A0A1I9YM36_9BURK</name>
<evidence type="ECO:0000313" key="4">
    <source>
        <dbReference type="EMBL" id="APA87369.1"/>
    </source>
</evidence>
<dbReference type="InterPro" id="IPR022789">
    <property type="entry name" value="ParD"/>
</dbReference>
<comment type="similarity">
    <text evidence="1">Belongs to the ParD antitoxin family.</text>
</comment>
<keyword evidence="2" id="KW-1277">Toxin-antitoxin system</keyword>
<evidence type="ECO:0000256" key="3">
    <source>
        <dbReference type="SAM" id="MobiDB-lite"/>
    </source>
</evidence>
<evidence type="ECO:0000256" key="1">
    <source>
        <dbReference type="ARBA" id="ARBA00008580"/>
    </source>
</evidence>
<dbReference type="EMBL" id="CP017562">
    <property type="protein sequence ID" value="APA87369.1"/>
    <property type="molecule type" value="Genomic_DNA"/>
</dbReference>
<keyword evidence="5" id="KW-1185">Reference proteome</keyword>
<dbReference type="SUPFAM" id="SSF47598">
    <property type="entry name" value="Ribbon-helix-helix"/>
    <property type="match status" value="1"/>
</dbReference>
<dbReference type="PANTHER" id="PTHR36582:SF2">
    <property type="entry name" value="ANTITOXIN PARD"/>
    <property type="match status" value="1"/>
</dbReference>